<organism evidence="1 2">
    <name type="scientific">Mucuna pruriens</name>
    <name type="common">Velvet bean</name>
    <name type="synonym">Dolichos pruriens</name>
    <dbReference type="NCBI Taxonomy" id="157652"/>
    <lineage>
        <taxon>Eukaryota</taxon>
        <taxon>Viridiplantae</taxon>
        <taxon>Streptophyta</taxon>
        <taxon>Embryophyta</taxon>
        <taxon>Tracheophyta</taxon>
        <taxon>Spermatophyta</taxon>
        <taxon>Magnoliopsida</taxon>
        <taxon>eudicotyledons</taxon>
        <taxon>Gunneridae</taxon>
        <taxon>Pentapetalae</taxon>
        <taxon>rosids</taxon>
        <taxon>fabids</taxon>
        <taxon>Fabales</taxon>
        <taxon>Fabaceae</taxon>
        <taxon>Papilionoideae</taxon>
        <taxon>50 kb inversion clade</taxon>
        <taxon>NPAAA clade</taxon>
        <taxon>indigoferoid/millettioid clade</taxon>
        <taxon>Phaseoleae</taxon>
        <taxon>Mucuna</taxon>
    </lineage>
</organism>
<dbReference type="InterPro" id="IPR031610">
    <property type="entry name" value="TIC110"/>
</dbReference>
<dbReference type="EMBL" id="QJKJ01000276">
    <property type="protein sequence ID" value="RDY13452.1"/>
    <property type="molecule type" value="Genomic_DNA"/>
</dbReference>
<dbReference type="GO" id="GO:0061927">
    <property type="term" value="C:TOC-TIC supercomplex I"/>
    <property type="evidence" value="ECO:0007669"/>
    <property type="project" value="TreeGrafter"/>
</dbReference>
<dbReference type="OrthoDB" id="191196at2759"/>
<comment type="caution">
    <text evidence="1">The sequence shown here is derived from an EMBL/GenBank/DDBJ whole genome shotgun (WGS) entry which is preliminary data.</text>
</comment>
<dbReference type="PANTHER" id="PTHR34935">
    <property type="entry name" value="PROTEIN TIC110, CHLOROPLASTIC"/>
    <property type="match status" value="1"/>
</dbReference>
<reference evidence="1" key="1">
    <citation type="submission" date="2018-05" db="EMBL/GenBank/DDBJ databases">
        <title>Draft genome of Mucuna pruriens seed.</title>
        <authorList>
            <person name="Nnadi N.E."/>
            <person name="Vos R."/>
            <person name="Hasami M.H."/>
            <person name="Devisetty U.K."/>
            <person name="Aguiy J.C."/>
        </authorList>
    </citation>
    <scope>NUCLEOTIDE SEQUENCE [LARGE SCALE GENOMIC DNA]</scope>
    <source>
        <strain evidence="1">JCA_2017</strain>
    </source>
</reference>
<proteinExistence type="predicted"/>
<accession>A0A371IEH4</accession>
<keyword evidence="2" id="KW-1185">Reference proteome</keyword>
<dbReference type="GO" id="GO:0045037">
    <property type="term" value="P:protein import into chloroplast stroma"/>
    <property type="evidence" value="ECO:0007669"/>
    <property type="project" value="TreeGrafter"/>
</dbReference>
<feature type="non-terminal residue" evidence="1">
    <location>
        <position position="1"/>
    </location>
</feature>
<protein>
    <submittedName>
        <fullName evidence="1">Protein TIC110, chloroplastic</fullName>
    </submittedName>
</protein>
<dbReference type="AlphaFoldDB" id="A0A371IEH4"/>
<evidence type="ECO:0000313" key="2">
    <source>
        <dbReference type="Proteomes" id="UP000257109"/>
    </source>
</evidence>
<dbReference type="PANTHER" id="PTHR34935:SF3">
    <property type="entry name" value="PROTEIN TIC110, CHLOROPLASTIC"/>
    <property type="match status" value="1"/>
</dbReference>
<dbReference type="Proteomes" id="UP000257109">
    <property type="component" value="Unassembled WGS sequence"/>
</dbReference>
<sequence length="154" mass="17827">MTFQKERTDIYKTCFSVYQICSAKSTWWILGLSGIEIVEVHRSLAEHAFMQQAEVVLADRQLTKARMEQLNNLPKQVDLPQEYSQEIIKSITTTKIVGLFLGSQLWGQKSNTLKFVRSLFIRGEGVRLGDPEKVDFHSQKREECQNHDIVRILI</sequence>
<evidence type="ECO:0000313" key="1">
    <source>
        <dbReference type="EMBL" id="RDY13452.1"/>
    </source>
</evidence>
<name>A0A371IEH4_MUCPR</name>
<dbReference type="STRING" id="157652.A0A371IEH4"/>
<gene>
    <name evidence="1" type="primary">TIC110</name>
    <name evidence="1" type="ORF">CR513_01643</name>
</gene>